<proteinExistence type="inferred from homology"/>
<evidence type="ECO:0000313" key="6">
    <source>
        <dbReference type="Proteomes" id="UP000283855"/>
    </source>
</evidence>
<evidence type="ECO:0000256" key="1">
    <source>
        <dbReference type="ARBA" id="ARBA00008857"/>
    </source>
</evidence>
<organism evidence="5 6">
    <name type="scientific">Phocaeicola coprophilus</name>
    <dbReference type="NCBI Taxonomy" id="387090"/>
    <lineage>
        <taxon>Bacteria</taxon>
        <taxon>Pseudomonadati</taxon>
        <taxon>Bacteroidota</taxon>
        <taxon>Bacteroidia</taxon>
        <taxon>Bacteroidales</taxon>
        <taxon>Bacteroidaceae</taxon>
        <taxon>Phocaeicola</taxon>
    </lineage>
</organism>
<evidence type="ECO:0000256" key="4">
    <source>
        <dbReference type="ARBA" id="ARBA00023172"/>
    </source>
</evidence>
<dbReference type="GeneID" id="78405859"/>
<keyword evidence="3" id="KW-0238">DNA-binding</keyword>
<dbReference type="Gene3D" id="1.10.443.10">
    <property type="entry name" value="Intergrase catalytic core"/>
    <property type="match status" value="1"/>
</dbReference>
<dbReference type="Gene3D" id="1.10.150.130">
    <property type="match status" value="1"/>
</dbReference>
<comment type="similarity">
    <text evidence="1">Belongs to the 'phage' integrase family.</text>
</comment>
<protein>
    <submittedName>
        <fullName evidence="5">Site-specific integrase</fullName>
    </submittedName>
</protein>
<comment type="caution">
    <text evidence="5">The sequence shown here is derived from an EMBL/GenBank/DDBJ whole genome shotgun (WGS) entry which is preliminary data.</text>
</comment>
<dbReference type="InterPro" id="IPR025269">
    <property type="entry name" value="SAM-like_dom"/>
</dbReference>
<dbReference type="Pfam" id="PF00589">
    <property type="entry name" value="Phage_integrase"/>
    <property type="match status" value="1"/>
</dbReference>
<dbReference type="Pfam" id="PF13102">
    <property type="entry name" value="Phage_int_SAM_5"/>
    <property type="match status" value="1"/>
</dbReference>
<dbReference type="EMBL" id="QSFT01000012">
    <property type="protein sequence ID" value="RHA76093.1"/>
    <property type="molecule type" value="Genomic_DNA"/>
</dbReference>
<keyword evidence="4" id="KW-0233">DNA recombination</keyword>
<dbReference type="PANTHER" id="PTHR30349:SF64">
    <property type="entry name" value="PROPHAGE INTEGRASE INTD-RELATED"/>
    <property type="match status" value="1"/>
</dbReference>
<name>A0A413T0K3_9BACT</name>
<dbReference type="InterPro" id="IPR002104">
    <property type="entry name" value="Integrase_catalytic"/>
</dbReference>
<gene>
    <name evidence="5" type="ORF">DW921_07285</name>
</gene>
<accession>A0A413T0K3</accession>
<sequence length="393" mass="46878">MKKINYRLVYNRKKSLNNEGKALVQVEAYLESKKIYFSTHIYLYPEQWDTRHAIIIKHPQEEELNRMLQEFMLKLQWKELKAWKEGKDISLSLLKDTPSHYKHHPADFFDFGEHWVENSSRKESTKHNLQTTLALLKDFKRSLTFEDFTYSFLQEFETYLRKRQYTINTIAKHMKHLKTFINEAINQDLMDSSNYPFRKYKIKMTESKHTFLRPEEISSLENLKLPLRWSHLQHTLDAFLFCCYTGLRYSDFTHLSSDNLMKDQKQIWLVFTSVKTGVETRLPLRLLFQGKALLLLNKYRKDLEFFFRLKKNSLVNKELIRIGKLAQITQHFSFHSARHTNASLLIYQGAQITTVQKLLGHRSIKTTQGYSNIFSDTIIKDLKRCCSHEKTTK</sequence>
<dbReference type="InterPro" id="IPR035386">
    <property type="entry name" value="Arm-DNA-bind_5"/>
</dbReference>
<dbReference type="InterPro" id="IPR044068">
    <property type="entry name" value="CB"/>
</dbReference>
<dbReference type="RefSeq" id="WP_008143922.1">
    <property type="nucleotide sequence ID" value="NZ_CABJGD010000012.1"/>
</dbReference>
<dbReference type="GO" id="GO:0003677">
    <property type="term" value="F:DNA binding"/>
    <property type="evidence" value="ECO:0007669"/>
    <property type="project" value="UniProtKB-UniRule"/>
</dbReference>
<dbReference type="GO" id="GO:0006310">
    <property type="term" value="P:DNA recombination"/>
    <property type="evidence" value="ECO:0007669"/>
    <property type="project" value="UniProtKB-KW"/>
</dbReference>
<dbReference type="InterPro" id="IPR010998">
    <property type="entry name" value="Integrase_recombinase_N"/>
</dbReference>
<evidence type="ECO:0000313" key="5">
    <source>
        <dbReference type="EMBL" id="RHA76093.1"/>
    </source>
</evidence>
<dbReference type="AlphaFoldDB" id="A0A413T0K3"/>
<dbReference type="PROSITE" id="PS51900">
    <property type="entry name" value="CB"/>
    <property type="match status" value="1"/>
</dbReference>
<evidence type="ECO:0000256" key="2">
    <source>
        <dbReference type="ARBA" id="ARBA00022908"/>
    </source>
</evidence>
<reference evidence="5 6" key="1">
    <citation type="submission" date="2018-08" db="EMBL/GenBank/DDBJ databases">
        <title>A genome reference for cultivated species of the human gut microbiota.</title>
        <authorList>
            <person name="Zou Y."/>
            <person name="Xue W."/>
            <person name="Luo G."/>
        </authorList>
    </citation>
    <scope>NUCLEOTIDE SEQUENCE [LARGE SCALE GENOMIC DNA]</scope>
    <source>
        <strain evidence="5 6">AM42-38</strain>
    </source>
</reference>
<keyword evidence="2" id="KW-0229">DNA integration</keyword>
<dbReference type="InterPro" id="IPR013762">
    <property type="entry name" value="Integrase-like_cat_sf"/>
</dbReference>
<dbReference type="InterPro" id="IPR011010">
    <property type="entry name" value="DNA_brk_join_enz"/>
</dbReference>
<dbReference type="SUPFAM" id="SSF56349">
    <property type="entry name" value="DNA breaking-rejoining enzymes"/>
    <property type="match status" value="1"/>
</dbReference>
<dbReference type="Proteomes" id="UP000283855">
    <property type="component" value="Unassembled WGS sequence"/>
</dbReference>
<dbReference type="GO" id="GO:0015074">
    <property type="term" value="P:DNA integration"/>
    <property type="evidence" value="ECO:0007669"/>
    <property type="project" value="UniProtKB-KW"/>
</dbReference>
<dbReference type="PANTHER" id="PTHR30349">
    <property type="entry name" value="PHAGE INTEGRASE-RELATED"/>
    <property type="match status" value="1"/>
</dbReference>
<evidence type="ECO:0000256" key="3">
    <source>
        <dbReference type="ARBA" id="ARBA00023125"/>
    </source>
</evidence>
<dbReference type="CDD" id="cd01185">
    <property type="entry name" value="INTN1_C_like"/>
    <property type="match status" value="1"/>
</dbReference>
<dbReference type="PROSITE" id="PS51898">
    <property type="entry name" value="TYR_RECOMBINASE"/>
    <property type="match status" value="1"/>
</dbReference>
<dbReference type="Pfam" id="PF17293">
    <property type="entry name" value="Arm-DNA-bind_5"/>
    <property type="match status" value="1"/>
</dbReference>
<dbReference type="InterPro" id="IPR050090">
    <property type="entry name" value="Tyrosine_recombinase_XerCD"/>
</dbReference>